<evidence type="ECO:0000313" key="2">
    <source>
        <dbReference type="Proteomes" id="UP000823388"/>
    </source>
</evidence>
<dbReference type="AlphaFoldDB" id="A0A8T0Q4D3"/>
<name>A0A8T0Q4D3_PANVG</name>
<accession>A0A8T0Q4D3</accession>
<organism evidence="1 2">
    <name type="scientific">Panicum virgatum</name>
    <name type="common">Blackwell switchgrass</name>
    <dbReference type="NCBI Taxonomy" id="38727"/>
    <lineage>
        <taxon>Eukaryota</taxon>
        <taxon>Viridiplantae</taxon>
        <taxon>Streptophyta</taxon>
        <taxon>Embryophyta</taxon>
        <taxon>Tracheophyta</taxon>
        <taxon>Spermatophyta</taxon>
        <taxon>Magnoliopsida</taxon>
        <taxon>Liliopsida</taxon>
        <taxon>Poales</taxon>
        <taxon>Poaceae</taxon>
        <taxon>PACMAD clade</taxon>
        <taxon>Panicoideae</taxon>
        <taxon>Panicodae</taxon>
        <taxon>Paniceae</taxon>
        <taxon>Panicinae</taxon>
        <taxon>Panicum</taxon>
        <taxon>Panicum sect. Hiantes</taxon>
    </lineage>
</organism>
<proteinExistence type="predicted"/>
<dbReference type="EMBL" id="CM029050">
    <property type="protein sequence ID" value="KAG2565926.1"/>
    <property type="molecule type" value="Genomic_DNA"/>
</dbReference>
<sequence length="92" mass="10386">MYACKSGLISISKRNCYQRTSPHDHTQQEASTGACAFSRPLLVIINNNKLTATGATRTSRFYGTHTDEPHQTQHTQTWQKTSICITHDTPRH</sequence>
<protein>
    <submittedName>
        <fullName evidence="1">Uncharacterized protein</fullName>
    </submittedName>
</protein>
<reference evidence="1" key="1">
    <citation type="submission" date="2020-05" db="EMBL/GenBank/DDBJ databases">
        <title>WGS assembly of Panicum virgatum.</title>
        <authorList>
            <person name="Lovell J.T."/>
            <person name="Jenkins J."/>
            <person name="Shu S."/>
            <person name="Juenger T.E."/>
            <person name="Schmutz J."/>
        </authorList>
    </citation>
    <scope>NUCLEOTIDE SEQUENCE</scope>
    <source>
        <strain evidence="1">AP13</strain>
    </source>
</reference>
<keyword evidence="2" id="KW-1185">Reference proteome</keyword>
<gene>
    <name evidence="1" type="ORF">PVAP13_7NG128317</name>
</gene>
<dbReference type="Proteomes" id="UP000823388">
    <property type="component" value="Chromosome 7N"/>
</dbReference>
<evidence type="ECO:0000313" key="1">
    <source>
        <dbReference type="EMBL" id="KAG2565926.1"/>
    </source>
</evidence>
<comment type="caution">
    <text evidence="1">The sequence shown here is derived from an EMBL/GenBank/DDBJ whole genome shotgun (WGS) entry which is preliminary data.</text>
</comment>